<gene>
    <name evidence="2" type="ORF">D0X99_00555</name>
</gene>
<keyword evidence="3" id="KW-1185">Reference proteome</keyword>
<evidence type="ECO:0000313" key="2">
    <source>
        <dbReference type="EMBL" id="RIW18225.1"/>
    </source>
</evidence>
<evidence type="ECO:0000313" key="3">
    <source>
        <dbReference type="Proteomes" id="UP000283522"/>
    </source>
</evidence>
<keyword evidence="1" id="KW-0732">Signal</keyword>
<comment type="caution">
    <text evidence="2">The sequence shown here is derived from an EMBL/GenBank/DDBJ whole genome shotgun (WGS) entry which is preliminary data.</text>
</comment>
<dbReference type="Proteomes" id="UP000283522">
    <property type="component" value="Unassembled WGS sequence"/>
</dbReference>
<organism evidence="2 3">
    <name type="scientific">Algoriphagus lacus</name>
    <dbReference type="NCBI Taxonomy" id="2056311"/>
    <lineage>
        <taxon>Bacteria</taxon>
        <taxon>Pseudomonadati</taxon>
        <taxon>Bacteroidota</taxon>
        <taxon>Cytophagia</taxon>
        <taxon>Cytophagales</taxon>
        <taxon>Cyclobacteriaceae</taxon>
        <taxon>Algoriphagus</taxon>
    </lineage>
</organism>
<name>A0A418PVX4_9BACT</name>
<accession>A0A418PVX4</accession>
<feature type="signal peptide" evidence="1">
    <location>
        <begin position="1"/>
        <end position="23"/>
    </location>
</feature>
<dbReference type="RefSeq" id="WP_119475703.1">
    <property type="nucleotide sequence ID" value="NZ_QXML01000001.1"/>
</dbReference>
<protein>
    <submittedName>
        <fullName evidence="2">Uncharacterized protein</fullName>
    </submittedName>
</protein>
<evidence type="ECO:0000256" key="1">
    <source>
        <dbReference type="SAM" id="SignalP"/>
    </source>
</evidence>
<dbReference type="PROSITE" id="PS51257">
    <property type="entry name" value="PROKAR_LIPOPROTEIN"/>
    <property type="match status" value="1"/>
</dbReference>
<reference evidence="2 3" key="1">
    <citation type="submission" date="2018-09" db="EMBL/GenBank/DDBJ databases">
        <authorList>
            <person name="Wang X."/>
            <person name="Du Z."/>
        </authorList>
    </citation>
    <scope>NUCLEOTIDE SEQUENCE [LARGE SCALE GENOMIC DNA]</scope>
    <source>
        <strain evidence="2 3">N3</strain>
    </source>
</reference>
<dbReference type="OrthoDB" id="794757at2"/>
<dbReference type="AlphaFoldDB" id="A0A418PVX4"/>
<feature type="chain" id="PRO_5019033919" evidence="1">
    <location>
        <begin position="24"/>
        <end position="185"/>
    </location>
</feature>
<sequence length="185" mass="21260">MKIQRLMLSGLLLWAAFSCVSSEGEKKLEKLPYFDLSGFIDLEISKLDGAQVTKTSRINGEEKIVDTTYSITDWKEEMEAFYQADINTPSLALSYSTETKFEYLIHKLLPEAKGKVKEIKVSYYKNYPSSVTFKMSDENMFFSTVTMGEFFMSQSTNKLDHYSIETTQKVWFLKPTNIKISGIVK</sequence>
<dbReference type="EMBL" id="QXML01000001">
    <property type="protein sequence ID" value="RIW18225.1"/>
    <property type="molecule type" value="Genomic_DNA"/>
</dbReference>
<proteinExistence type="predicted"/>